<keyword evidence="1" id="KW-0732">Signal</keyword>
<organism evidence="2 3">
    <name type="scientific">Rhizoclosmatium globosum</name>
    <dbReference type="NCBI Taxonomy" id="329046"/>
    <lineage>
        <taxon>Eukaryota</taxon>
        <taxon>Fungi</taxon>
        <taxon>Fungi incertae sedis</taxon>
        <taxon>Chytridiomycota</taxon>
        <taxon>Chytridiomycota incertae sedis</taxon>
        <taxon>Chytridiomycetes</taxon>
        <taxon>Chytridiales</taxon>
        <taxon>Chytriomycetaceae</taxon>
        <taxon>Rhizoclosmatium</taxon>
    </lineage>
</organism>
<gene>
    <name evidence="2" type="ORF">BCR33DRAFT_792383</name>
</gene>
<keyword evidence="3" id="KW-1185">Reference proteome</keyword>
<name>A0A1Y2B9L5_9FUNG</name>
<dbReference type="Proteomes" id="UP000193642">
    <property type="component" value="Unassembled WGS sequence"/>
</dbReference>
<comment type="caution">
    <text evidence="2">The sequence shown here is derived from an EMBL/GenBank/DDBJ whole genome shotgun (WGS) entry which is preliminary data.</text>
</comment>
<dbReference type="OrthoDB" id="10306913at2759"/>
<evidence type="ECO:0000313" key="3">
    <source>
        <dbReference type="Proteomes" id="UP000193642"/>
    </source>
</evidence>
<feature type="chain" id="PRO_5012553508" evidence="1">
    <location>
        <begin position="24"/>
        <end position="499"/>
    </location>
</feature>
<proteinExistence type="predicted"/>
<dbReference type="EMBL" id="MCGO01000079">
    <property type="protein sequence ID" value="ORY31177.1"/>
    <property type="molecule type" value="Genomic_DNA"/>
</dbReference>
<protein>
    <submittedName>
        <fullName evidence="2">Uncharacterized protein</fullName>
    </submittedName>
</protein>
<feature type="signal peptide" evidence="1">
    <location>
        <begin position="1"/>
        <end position="23"/>
    </location>
</feature>
<sequence>MQPVSLAVLLASFAAGLQPFAAAAPVSPVTKCQVKGPLQTLCSIQHAKDSIQVQTLNGCKGYAGENVYLQATAGTFTSQILYHPGVEESATYGDAGAINGIAEFYALKTDSYDVVIGVKPDSKGTNPVVEYVTFYCKNTGGTVTGVSKQYKSFANVNANVNICGSSTVKVVDTVVESFNNPSVRLDIEHPASVTLTGGLRLVKDSRCDTDVVHVQEAPKPINFVQTIKACPKSNRITYPCKILANPWITPAVVDMTTMKQRPNFSFRFPGLYHAFKASDFEVTINVEQVFKKDGKPLRVGMTPEEKKQIQSKDGLKDVFSVTKVYVRCGRNVPAEKINESDPFNWVLDVKGNKVPNPKLSQFAKTNPKVQVFDFKNAAQSISCGTYTINTEPSSENNVNHISITSIYYPGWYAYGGLCLNYDLTINNEFDDTWATDCAGFVTDPKEAPKKQTFFHHANSEEMKCWDKVPVGAPLAAYDEATYACKEPGPGYNFEINRFL</sequence>
<dbReference type="AlphaFoldDB" id="A0A1Y2B9L5"/>
<accession>A0A1Y2B9L5</accession>
<evidence type="ECO:0000256" key="1">
    <source>
        <dbReference type="SAM" id="SignalP"/>
    </source>
</evidence>
<evidence type="ECO:0000313" key="2">
    <source>
        <dbReference type="EMBL" id="ORY31177.1"/>
    </source>
</evidence>
<reference evidence="2 3" key="1">
    <citation type="submission" date="2016-07" db="EMBL/GenBank/DDBJ databases">
        <title>Pervasive Adenine N6-methylation of Active Genes in Fungi.</title>
        <authorList>
            <consortium name="DOE Joint Genome Institute"/>
            <person name="Mondo S.J."/>
            <person name="Dannebaum R.O."/>
            <person name="Kuo R.C."/>
            <person name="Labutti K."/>
            <person name="Haridas S."/>
            <person name="Kuo A."/>
            <person name="Salamov A."/>
            <person name="Ahrendt S.R."/>
            <person name="Lipzen A."/>
            <person name="Sullivan W."/>
            <person name="Andreopoulos W.B."/>
            <person name="Clum A."/>
            <person name="Lindquist E."/>
            <person name="Daum C."/>
            <person name="Ramamoorthy G.K."/>
            <person name="Gryganskyi A."/>
            <person name="Culley D."/>
            <person name="Magnuson J.K."/>
            <person name="James T.Y."/>
            <person name="O'Malley M.A."/>
            <person name="Stajich J.E."/>
            <person name="Spatafora J.W."/>
            <person name="Visel A."/>
            <person name="Grigoriev I.V."/>
        </authorList>
    </citation>
    <scope>NUCLEOTIDE SEQUENCE [LARGE SCALE GENOMIC DNA]</scope>
    <source>
        <strain evidence="2 3">JEL800</strain>
    </source>
</reference>